<keyword evidence="3" id="KW-0489">Methyltransferase</keyword>
<feature type="domain" description="Methyltransferase" evidence="1">
    <location>
        <begin position="48"/>
        <end position="142"/>
    </location>
</feature>
<evidence type="ECO:0000313" key="4">
    <source>
        <dbReference type="Proteomes" id="UP000671828"/>
    </source>
</evidence>
<dbReference type="InterPro" id="IPR029063">
    <property type="entry name" value="SAM-dependent_MTases_sf"/>
</dbReference>
<dbReference type="SUPFAM" id="SSF53335">
    <property type="entry name" value="S-adenosyl-L-methionine-dependent methyltransferases"/>
    <property type="match status" value="1"/>
</dbReference>
<evidence type="ECO:0000259" key="1">
    <source>
        <dbReference type="Pfam" id="PF13649"/>
    </source>
</evidence>
<protein>
    <submittedName>
        <fullName evidence="2 3">SAM-dependent methyltransferase</fullName>
    </submittedName>
</protein>
<dbReference type="Pfam" id="PF13649">
    <property type="entry name" value="Methyltransf_25"/>
    <property type="match status" value="1"/>
</dbReference>
<gene>
    <name evidence="3" type="ORF">J7S33_07170</name>
    <name evidence="2" type="ORF">JOE68_001368</name>
</gene>
<proteinExistence type="predicted"/>
<keyword evidence="3" id="KW-0808">Transferase</keyword>
<dbReference type="InterPro" id="IPR041698">
    <property type="entry name" value="Methyltransf_25"/>
</dbReference>
<dbReference type="EMBL" id="JAFBCL010000001">
    <property type="protein sequence ID" value="MBM7810503.1"/>
    <property type="molecule type" value="Genomic_DNA"/>
</dbReference>
<accession>A0A8T8I1K5</accession>
<dbReference type="Proteomes" id="UP000671828">
    <property type="component" value="Chromosome"/>
</dbReference>
<dbReference type="AlphaFoldDB" id="A0A8T8I1K5"/>
<organism evidence="3 4">
    <name type="scientific">Saccharothrix algeriensis</name>
    <dbReference type="NCBI Taxonomy" id="173560"/>
    <lineage>
        <taxon>Bacteria</taxon>
        <taxon>Bacillati</taxon>
        <taxon>Actinomycetota</taxon>
        <taxon>Actinomycetes</taxon>
        <taxon>Pseudonocardiales</taxon>
        <taxon>Pseudonocardiaceae</taxon>
        <taxon>Saccharothrix</taxon>
    </lineage>
</organism>
<evidence type="ECO:0000313" key="5">
    <source>
        <dbReference type="Proteomes" id="UP001195724"/>
    </source>
</evidence>
<name>A0A8T8I1K5_9PSEU</name>
<dbReference type="Gene3D" id="3.40.50.150">
    <property type="entry name" value="Vaccinia Virus protein VP39"/>
    <property type="match status" value="1"/>
</dbReference>
<dbReference type="EMBL" id="CP072788">
    <property type="protein sequence ID" value="QTR04626.1"/>
    <property type="molecule type" value="Genomic_DNA"/>
</dbReference>
<evidence type="ECO:0000313" key="3">
    <source>
        <dbReference type="EMBL" id="QTR04626.1"/>
    </source>
</evidence>
<dbReference type="Proteomes" id="UP001195724">
    <property type="component" value="Unassembled WGS sequence"/>
</dbReference>
<sequence length="232" mass="25196">MTTTEPTESLSDHISARYRRARCWNPISAAGIDEVADLLDLRSARTLLDIGTGAGGVLCDWVARFGLTATGVDISAGFIRRASEEAAARGVVDRVRFEVADGRSPKLAERAHERVVLLGAAGGLGGFFAAVDLAARSTAPGGRFAVGDQLPAGRDHLERLDHPVVGVVRSTRSDWDRYYTDQWRAVHSWAAAEPDHPEVERRLAAVREHQLRYLAGEASDLDWGVLVFGKRA</sequence>
<dbReference type="GO" id="GO:0032259">
    <property type="term" value="P:methylation"/>
    <property type="evidence" value="ECO:0007669"/>
    <property type="project" value="UniProtKB-KW"/>
</dbReference>
<keyword evidence="5" id="KW-1185">Reference proteome</keyword>
<dbReference type="GO" id="GO:0008168">
    <property type="term" value="F:methyltransferase activity"/>
    <property type="evidence" value="ECO:0007669"/>
    <property type="project" value="UniProtKB-KW"/>
</dbReference>
<dbReference type="CDD" id="cd02440">
    <property type="entry name" value="AdoMet_MTases"/>
    <property type="match status" value="1"/>
</dbReference>
<evidence type="ECO:0000313" key="2">
    <source>
        <dbReference type="EMBL" id="MBM7810503.1"/>
    </source>
</evidence>
<reference evidence="2 5" key="1">
    <citation type="submission" date="2021-01" db="EMBL/GenBank/DDBJ databases">
        <title>Sequencing the genomes of 1000 actinobacteria strains.</title>
        <authorList>
            <person name="Klenk H.-P."/>
        </authorList>
    </citation>
    <scope>NUCLEOTIDE SEQUENCE [LARGE SCALE GENOMIC DNA]</scope>
    <source>
        <strain evidence="2 5">DSM 44581</strain>
    </source>
</reference>
<dbReference type="RefSeq" id="WP_204841472.1">
    <property type="nucleotide sequence ID" value="NZ_JAFBCL010000001.1"/>
</dbReference>
<reference evidence="3" key="2">
    <citation type="submission" date="2021-04" db="EMBL/GenBank/DDBJ databases">
        <title>Saccharothrix algeriensis WGS.</title>
        <authorList>
            <person name="Stuskova K."/>
            <person name="Hakalova E."/>
            <person name="Tebbal A.B."/>
            <person name="Eichmeier A."/>
        </authorList>
    </citation>
    <scope>NUCLEOTIDE SEQUENCE</scope>
    <source>
        <strain evidence="3">NRRL B-24137</strain>
    </source>
</reference>